<dbReference type="EMBL" id="CP072793">
    <property type="protein sequence ID" value="QTR54308.1"/>
    <property type="molecule type" value="Genomic_DNA"/>
</dbReference>
<evidence type="ECO:0000313" key="7">
    <source>
        <dbReference type="Proteomes" id="UP000672009"/>
    </source>
</evidence>
<dbReference type="InterPro" id="IPR000792">
    <property type="entry name" value="Tscrpt_reg_LuxR_C"/>
</dbReference>
<dbReference type="Proteomes" id="UP000672009">
    <property type="component" value="Chromosome"/>
</dbReference>
<dbReference type="SMART" id="SM00421">
    <property type="entry name" value="HTH_LUXR"/>
    <property type="match status" value="1"/>
</dbReference>
<dbReference type="GO" id="GO:0006355">
    <property type="term" value="P:regulation of DNA-templated transcription"/>
    <property type="evidence" value="ECO:0007669"/>
    <property type="project" value="InterPro"/>
</dbReference>
<dbReference type="GO" id="GO:0003677">
    <property type="term" value="F:DNA binding"/>
    <property type="evidence" value="ECO:0007669"/>
    <property type="project" value="UniProtKB-KW"/>
</dbReference>
<dbReference type="PANTHER" id="PTHR45566">
    <property type="entry name" value="HTH-TYPE TRANSCRIPTIONAL REGULATOR YHJB-RELATED"/>
    <property type="match status" value="1"/>
</dbReference>
<dbReference type="AlphaFoldDB" id="A0A975FB15"/>
<dbReference type="InterPro" id="IPR016032">
    <property type="entry name" value="Sig_transdc_resp-reg_C-effctor"/>
</dbReference>
<dbReference type="RefSeq" id="WP_210219803.1">
    <property type="nucleotide sequence ID" value="NZ_CP072793.1"/>
</dbReference>
<dbReference type="Gene3D" id="1.10.10.10">
    <property type="entry name" value="Winged helix-like DNA-binding domain superfamily/Winged helix DNA-binding domain"/>
    <property type="match status" value="1"/>
</dbReference>
<dbReference type="Gene3D" id="3.40.50.2300">
    <property type="match status" value="1"/>
</dbReference>
<dbReference type="GO" id="GO:0000160">
    <property type="term" value="P:phosphorelay signal transduction system"/>
    <property type="evidence" value="ECO:0007669"/>
    <property type="project" value="InterPro"/>
</dbReference>
<dbReference type="SMART" id="SM00448">
    <property type="entry name" value="REC"/>
    <property type="match status" value="1"/>
</dbReference>
<evidence type="ECO:0000256" key="1">
    <source>
        <dbReference type="ARBA" id="ARBA00022553"/>
    </source>
</evidence>
<evidence type="ECO:0000259" key="5">
    <source>
        <dbReference type="PROSITE" id="PS50110"/>
    </source>
</evidence>
<keyword evidence="2" id="KW-0238">DNA-binding</keyword>
<feature type="domain" description="HTH luxR-type" evidence="4">
    <location>
        <begin position="137"/>
        <end position="202"/>
    </location>
</feature>
<dbReference type="Pfam" id="PF00072">
    <property type="entry name" value="Response_reg"/>
    <property type="match status" value="1"/>
</dbReference>
<name>A0A975FB15_9GAMM</name>
<protein>
    <submittedName>
        <fullName evidence="6">Response regulator transcription factor</fullName>
    </submittedName>
</protein>
<organism evidence="6 7">
    <name type="scientific">Thiothrix unzii</name>
    <dbReference type="NCBI Taxonomy" id="111769"/>
    <lineage>
        <taxon>Bacteria</taxon>
        <taxon>Pseudomonadati</taxon>
        <taxon>Pseudomonadota</taxon>
        <taxon>Gammaproteobacteria</taxon>
        <taxon>Thiotrichales</taxon>
        <taxon>Thiotrichaceae</taxon>
        <taxon>Thiothrix</taxon>
    </lineage>
</organism>
<sequence length="205" mass="22404">MLKLLIADDHLLFMEGLALVLRDRFLGSVIHQASHLREVKQQLQDNAPFDLLLLDRTMPGVDSLQHLQAFWDIVPDLRIAVISAADAPHYIQEALGLGVVGFISKASPPDVMVEAIQHILRGGIYIPASPSHTNGSGTVDKALLPPRLLEVLTLATNGYSNKQIAAMLAITEGTVKQHFHAILKTLDAYNRTQAIQKARLLGLVS</sequence>
<evidence type="ECO:0000256" key="3">
    <source>
        <dbReference type="PROSITE-ProRule" id="PRU00169"/>
    </source>
</evidence>
<dbReference type="InterPro" id="IPR011006">
    <property type="entry name" value="CheY-like_superfamily"/>
</dbReference>
<accession>A0A975FB15</accession>
<dbReference type="InterPro" id="IPR036388">
    <property type="entry name" value="WH-like_DNA-bd_sf"/>
</dbReference>
<feature type="domain" description="Response regulatory" evidence="5">
    <location>
        <begin position="3"/>
        <end position="120"/>
    </location>
</feature>
<dbReference type="PROSITE" id="PS50110">
    <property type="entry name" value="RESPONSE_REGULATORY"/>
    <property type="match status" value="1"/>
</dbReference>
<dbReference type="InterPro" id="IPR001789">
    <property type="entry name" value="Sig_transdc_resp-reg_receiver"/>
</dbReference>
<dbReference type="Pfam" id="PF00196">
    <property type="entry name" value="GerE"/>
    <property type="match status" value="1"/>
</dbReference>
<evidence type="ECO:0000259" key="4">
    <source>
        <dbReference type="PROSITE" id="PS50043"/>
    </source>
</evidence>
<dbReference type="PROSITE" id="PS50043">
    <property type="entry name" value="HTH_LUXR_2"/>
    <property type="match status" value="1"/>
</dbReference>
<dbReference type="CDD" id="cd06170">
    <property type="entry name" value="LuxR_C_like"/>
    <property type="match status" value="1"/>
</dbReference>
<gene>
    <name evidence="6" type="ORF">J9260_04225</name>
</gene>
<dbReference type="PANTHER" id="PTHR45566:SF1">
    <property type="entry name" value="HTH-TYPE TRANSCRIPTIONAL REGULATOR YHJB-RELATED"/>
    <property type="match status" value="1"/>
</dbReference>
<evidence type="ECO:0000256" key="2">
    <source>
        <dbReference type="ARBA" id="ARBA00023125"/>
    </source>
</evidence>
<reference evidence="6" key="1">
    <citation type="submission" date="2021-04" db="EMBL/GenBank/DDBJ databases">
        <title>Genomics, taxonomy and metabolism of representatives of sulfur bacteria of the genus Thiothrix: Thiothrix fructosivorans QT, Thiothrix unzii A1T and three new species, Thiothrix subterranea sp. nov., Thiothrix litoralis sp. nov. and 'Candidatus Thiothrix anitrata' sp. nov.</title>
        <authorList>
            <person name="Ravin N.V."/>
            <person name="Smolyakov D."/>
            <person name="Rudenko T.S."/>
            <person name="Mardanov A.V."/>
            <person name="Beletsky A.V."/>
            <person name="Markov N.D."/>
            <person name="Fomenkov A.I."/>
            <person name="Roberts R.J."/>
            <person name="Karnachuk O.V."/>
            <person name="Novikov A."/>
            <person name="Grabovich M.Y."/>
        </authorList>
    </citation>
    <scope>NUCLEOTIDE SEQUENCE</scope>
    <source>
        <strain evidence="6">A1</strain>
    </source>
</reference>
<dbReference type="PRINTS" id="PR00038">
    <property type="entry name" value="HTHLUXR"/>
</dbReference>
<dbReference type="InterPro" id="IPR058245">
    <property type="entry name" value="NreC/VraR/RcsB-like_REC"/>
</dbReference>
<dbReference type="SUPFAM" id="SSF46894">
    <property type="entry name" value="C-terminal effector domain of the bipartite response regulators"/>
    <property type="match status" value="1"/>
</dbReference>
<dbReference type="KEGG" id="tun:J9260_04225"/>
<keyword evidence="1 3" id="KW-0597">Phosphoprotein</keyword>
<dbReference type="CDD" id="cd17535">
    <property type="entry name" value="REC_NarL-like"/>
    <property type="match status" value="1"/>
</dbReference>
<dbReference type="SUPFAM" id="SSF52172">
    <property type="entry name" value="CheY-like"/>
    <property type="match status" value="1"/>
</dbReference>
<evidence type="ECO:0000313" key="6">
    <source>
        <dbReference type="EMBL" id="QTR54308.1"/>
    </source>
</evidence>
<feature type="modified residue" description="4-aspartylphosphate" evidence="3">
    <location>
        <position position="55"/>
    </location>
</feature>
<keyword evidence="7" id="KW-1185">Reference proteome</keyword>
<proteinExistence type="predicted"/>
<dbReference type="InterPro" id="IPR051015">
    <property type="entry name" value="EvgA-like"/>
</dbReference>